<evidence type="ECO:0000256" key="2">
    <source>
        <dbReference type="ARBA" id="ARBA00022737"/>
    </source>
</evidence>
<evidence type="ECO:0000313" key="7">
    <source>
        <dbReference type="Proteomes" id="UP000270094"/>
    </source>
</evidence>
<dbReference type="GO" id="GO:0005737">
    <property type="term" value="C:cytoplasm"/>
    <property type="evidence" value="ECO:0007669"/>
    <property type="project" value="UniProtKB-ARBA"/>
</dbReference>
<reference evidence="6 7" key="1">
    <citation type="submission" date="2018-11" db="EMBL/GenBank/DDBJ databases">
        <authorList>
            <consortium name="Pathogen Informatics"/>
        </authorList>
    </citation>
    <scope>NUCLEOTIDE SEQUENCE [LARGE SCALE GENOMIC DNA]</scope>
</reference>
<keyword evidence="1 5" id="KW-0853">WD repeat</keyword>
<dbReference type="OrthoDB" id="1667587at2759"/>
<accession>A0A3P7IRI2</accession>
<dbReference type="InterPro" id="IPR036322">
    <property type="entry name" value="WD40_repeat_dom_sf"/>
</dbReference>
<evidence type="ECO:0000256" key="1">
    <source>
        <dbReference type="ARBA" id="ARBA00022574"/>
    </source>
</evidence>
<dbReference type="Proteomes" id="UP000270094">
    <property type="component" value="Unassembled WGS sequence"/>
</dbReference>
<evidence type="ECO:0000313" key="6">
    <source>
        <dbReference type="EMBL" id="VDM69649.1"/>
    </source>
</evidence>
<organism evidence="6 7">
    <name type="scientific">Strongylus vulgaris</name>
    <name type="common">Blood worm</name>
    <dbReference type="NCBI Taxonomy" id="40348"/>
    <lineage>
        <taxon>Eukaryota</taxon>
        <taxon>Metazoa</taxon>
        <taxon>Ecdysozoa</taxon>
        <taxon>Nematoda</taxon>
        <taxon>Chromadorea</taxon>
        <taxon>Rhabditida</taxon>
        <taxon>Rhabditina</taxon>
        <taxon>Rhabditomorpha</taxon>
        <taxon>Strongyloidea</taxon>
        <taxon>Strongylidae</taxon>
        <taxon>Strongylus</taxon>
    </lineage>
</organism>
<dbReference type="AlphaFoldDB" id="A0A3P7IRI2"/>
<evidence type="ECO:0000256" key="4">
    <source>
        <dbReference type="ARBA" id="ARBA00025740"/>
    </source>
</evidence>
<keyword evidence="2" id="KW-0677">Repeat</keyword>
<name>A0A3P7IRI2_STRVU</name>
<dbReference type="Gene3D" id="2.130.10.10">
    <property type="entry name" value="YVTN repeat-like/Quinoprotein amine dehydrogenase"/>
    <property type="match status" value="1"/>
</dbReference>
<keyword evidence="7" id="KW-1185">Reference proteome</keyword>
<dbReference type="PROSITE" id="PS50294">
    <property type="entry name" value="WD_REPEATS_REGION"/>
    <property type="match status" value="1"/>
</dbReference>
<dbReference type="InterPro" id="IPR048720">
    <property type="entry name" value="PROPPIN"/>
</dbReference>
<proteinExistence type="inferred from homology"/>
<sequence>MNPAVSKVHSACFNAQQDCFAVATDSGIQLFNSHPAVLLRSFSREEIGGVKVTSILHRSNIIVFVGGGSYAKYPSNTVMVWDDKQQELVLEVPICFATHFNFYYYLNFMKLQDRGNQVVLAQVGSVQLVNLNNMSECASLSPRGIDAHLNEITQLALNNQATLLATGSTKGTVIRYD</sequence>
<keyword evidence="3" id="KW-0072">Autophagy</keyword>
<evidence type="ECO:0000256" key="5">
    <source>
        <dbReference type="PROSITE-ProRule" id="PRU00221"/>
    </source>
</evidence>
<dbReference type="PANTHER" id="PTHR11227">
    <property type="entry name" value="WD-REPEAT PROTEIN INTERACTING WITH PHOSPHOINOSIDES WIPI -RELATED"/>
    <property type="match status" value="1"/>
</dbReference>
<evidence type="ECO:0000256" key="3">
    <source>
        <dbReference type="ARBA" id="ARBA00023006"/>
    </source>
</evidence>
<dbReference type="InterPro" id="IPR015943">
    <property type="entry name" value="WD40/YVTN_repeat-like_dom_sf"/>
</dbReference>
<feature type="repeat" description="WD" evidence="5">
    <location>
        <begin position="145"/>
        <end position="177"/>
    </location>
</feature>
<comment type="similarity">
    <text evidence="4">Belongs to the WD repeat PROPPIN family.</text>
</comment>
<dbReference type="InterPro" id="IPR001680">
    <property type="entry name" value="WD40_rpt"/>
</dbReference>
<protein>
    <submittedName>
        <fullName evidence="6">Uncharacterized protein</fullName>
    </submittedName>
</protein>
<dbReference type="GO" id="GO:0006914">
    <property type="term" value="P:autophagy"/>
    <property type="evidence" value="ECO:0007669"/>
    <property type="project" value="UniProtKB-KW"/>
</dbReference>
<dbReference type="PROSITE" id="PS50082">
    <property type="entry name" value="WD_REPEATS_2"/>
    <property type="match status" value="1"/>
</dbReference>
<dbReference type="EMBL" id="UYYB01012989">
    <property type="protein sequence ID" value="VDM69649.1"/>
    <property type="molecule type" value="Genomic_DNA"/>
</dbReference>
<dbReference type="SUPFAM" id="SSF50978">
    <property type="entry name" value="WD40 repeat-like"/>
    <property type="match status" value="1"/>
</dbReference>
<gene>
    <name evidence="6" type="ORF">SVUK_LOCUS4647</name>
</gene>